<gene>
    <name evidence="1" type="ORF">SY89_01858</name>
</gene>
<dbReference type="EMBL" id="LGUC01000001">
    <property type="protein sequence ID" value="KPN31115.1"/>
    <property type="molecule type" value="Genomic_DNA"/>
</dbReference>
<dbReference type="PANTHER" id="PTHR12697">
    <property type="entry name" value="PBS LYASE HEAT-LIKE PROTEIN"/>
    <property type="match status" value="1"/>
</dbReference>
<name>A0A0N8I024_9EURY</name>
<dbReference type="GO" id="GO:0016491">
    <property type="term" value="F:oxidoreductase activity"/>
    <property type="evidence" value="ECO:0007669"/>
    <property type="project" value="TreeGrafter"/>
</dbReference>
<keyword evidence="1" id="KW-0456">Lyase</keyword>
<comment type="caution">
    <text evidence="1">The sequence shown here is derived from an EMBL/GenBank/DDBJ whole genome shotgun (WGS) entry which is preliminary data.</text>
</comment>
<dbReference type="PATRIC" id="fig|699431.3.peg.1905"/>
<dbReference type="InterPro" id="IPR011989">
    <property type="entry name" value="ARM-like"/>
</dbReference>
<dbReference type="AlphaFoldDB" id="A0A0N8I024"/>
<keyword evidence="2" id="KW-1185">Reference proteome</keyword>
<dbReference type="InterPro" id="IPR016024">
    <property type="entry name" value="ARM-type_fold"/>
</dbReference>
<evidence type="ECO:0000313" key="1">
    <source>
        <dbReference type="EMBL" id="KPN31115.1"/>
    </source>
</evidence>
<dbReference type="STRING" id="699431.SY89_01858"/>
<dbReference type="SMART" id="SM00567">
    <property type="entry name" value="EZ_HEAT"/>
    <property type="match status" value="3"/>
</dbReference>
<organism evidence="1 2">
    <name type="scientific">Halolamina pelagica</name>
    <dbReference type="NCBI Taxonomy" id="699431"/>
    <lineage>
        <taxon>Archaea</taxon>
        <taxon>Methanobacteriati</taxon>
        <taxon>Methanobacteriota</taxon>
        <taxon>Stenosarchaea group</taxon>
        <taxon>Halobacteria</taxon>
        <taxon>Halobacteriales</taxon>
        <taxon>Haloferacaceae</taxon>
    </lineage>
</organism>
<dbReference type="Pfam" id="PF13646">
    <property type="entry name" value="HEAT_2"/>
    <property type="match status" value="1"/>
</dbReference>
<protein>
    <submittedName>
        <fullName evidence="1">PBS lyase HEAT-like repeat</fullName>
    </submittedName>
</protein>
<dbReference type="InterPro" id="IPR004155">
    <property type="entry name" value="PBS_lyase_HEAT"/>
</dbReference>
<reference evidence="2" key="1">
    <citation type="submission" date="2013-11" db="EMBL/GenBank/DDBJ databases">
        <authorList>
            <person name="Hoang H.T."/>
            <person name="Killian M.L."/>
            <person name="Madson D.M."/>
            <person name="Arruda P.H.E."/>
            <person name="Sun D."/>
            <person name="Schwartz K.J."/>
            <person name="Yoon K."/>
        </authorList>
    </citation>
    <scope>NUCLEOTIDE SEQUENCE [LARGE SCALE GENOMIC DNA]</scope>
    <source>
        <strain evidence="2">CDK2</strain>
    </source>
</reference>
<dbReference type="Gene3D" id="1.25.10.10">
    <property type="entry name" value="Leucine-rich Repeat Variant"/>
    <property type="match status" value="1"/>
</dbReference>
<sequence length="331" mass="35784">MLDDIEAAQTQLTDTRWTANGLPSIREAVAAYLDAAGDALDTEFAAADDEEPEALAGALDAVADAIDDADLDPDADADAVAALVEATEELESGLDDAEEWDDLQTNEQLQAEGFYDVLGHYKDYPVEWAALKEHEQQGNVEQVLRALDALESEFMERHCMEALTRMGDPAAFEEMHARAQKRDKPGIEALGKMGAGAEDAVETLLEYVDEDSDPQLQKVTFKALGEIGSEEATQALANKLVMDDDNVRPLAARALGLIGDTRAIEPLADTVADDEERTVRTAAAWALRQIGTREALEAAAEYEDAQEYTLQAEAEKAREALEADDAAAVEA</sequence>
<proteinExistence type="predicted"/>
<dbReference type="SUPFAM" id="SSF48371">
    <property type="entry name" value="ARM repeat"/>
    <property type="match status" value="1"/>
</dbReference>
<dbReference type="Proteomes" id="UP000050535">
    <property type="component" value="Unassembled WGS sequence"/>
</dbReference>
<dbReference type="PANTHER" id="PTHR12697:SF5">
    <property type="entry name" value="DEOXYHYPUSINE HYDROXYLASE"/>
    <property type="match status" value="1"/>
</dbReference>
<accession>A0A0N8I024</accession>
<dbReference type="GO" id="GO:0016829">
    <property type="term" value="F:lyase activity"/>
    <property type="evidence" value="ECO:0007669"/>
    <property type="project" value="UniProtKB-KW"/>
</dbReference>
<evidence type="ECO:0000313" key="2">
    <source>
        <dbReference type="Proteomes" id="UP000050535"/>
    </source>
</evidence>